<evidence type="ECO:0000256" key="1">
    <source>
        <dbReference type="ARBA" id="ARBA00022490"/>
    </source>
</evidence>
<evidence type="ECO:0000259" key="6">
    <source>
        <dbReference type="Pfam" id="PF17384"/>
    </source>
</evidence>
<dbReference type="EMBL" id="QOIL01000002">
    <property type="protein sequence ID" value="RCG32499.1"/>
    <property type="molecule type" value="Genomic_DNA"/>
</dbReference>
<dbReference type="CDD" id="cd01734">
    <property type="entry name" value="YlxS_C"/>
    <property type="match status" value="1"/>
</dbReference>
<sequence>MGADARRDRLIKLLEPVVAVEGLDLEDVTVTPAGKRRLLRIIVDGDGGVSLDKVADVSQLVSKALDESDAMGGSPYVLEVTSPGVDRPLTEPRHWRRAKGRLVKADLRDGTSVEGRVLSALDAGVELSVEGATRLLAWDELAKGRVQVEFSRPDGAEDLEEDVDDLDMNDTDDTDDTDDVEDTDDEDEDEEHDAGGDGAKG</sequence>
<evidence type="ECO:0000313" key="7">
    <source>
        <dbReference type="EMBL" id="RCG32499.1"/>
    </source>
</evidence>
<dbReference type="InterPro" id="IPR003728">
    <property type="entry name" value="Ribosome_maturation_RimP"/>
</dbReference>
<dbReference type="PANTHER" id="PTHR33867:SF1">
    <property type="entry name" value="RIBOSOME MATURATION FACTOR RIMP"/>
    <property type="match status" value="1"/>
</dbReference>
<feature type="domain" description="Ribosome maturation factor RimP C-terminal" evidence="6">
    <location>
        <begin position="89"/>
        <end position="150"/>
    </location>
</feature>
<feature type="region of interest" description="Disordered" evidence="4">
    <location>
        <begin position="149"/>
        <end position="201"/>
    </location>
</feature>
<feature type="domain" description="Ribosome maturation factor RimP N-terminal" evidence="5">
    <location>
        <begin position="13"/>
        <end position="86"/>
    </location>
</feature>
<dbReference type="NCBIfam" id="NF000930">
    <property type="entry name" value="PRK00092.2-2"/>
    <property type="match status" value="1"/>
</dbReference>
<comment type="subcellular location">
    <subcellularLocation>
        <location evidence="3">Cytoplasm</location>
    </subcellularLocation>
</comment>
<dbReference type="InterPro" id="IPR028989">
    <property type="entry name" value="RimP_N"/>
</dbReference>
<keyword evidence="1 3" id="KW-0963">Cytoplasm</keyword>
<keyword evidence="8" id="KW-1185">Reference proteome</keyword>
<organism evidence="7 8">
    <name type="scientific">Sphaerisporangium album</name>
    <dbReference type="NCBI Taxonomy" id="509200"/>
    <lineage>
        <taxon>Bacteria</taxon>
        <taxon>Bacillati</taxon>
        <taxon>Actinomycetota</taxon>
        <taxon>Actinomycetes</taxon>
        <taxon>Streptosporangiales</taxon>
        <taxon>Streptosporangiaceae</taxon>
        <taxon>Sphaerisporangium</taxon>
    </lineage>
</organism>
<comment type="similarity">
    <text evidence="3">Belongs to the RimP family.</text>
</comment>
<accession>A0A367FRG5</accession>
<keyword evidence="2 3" id="KW-0690">Ribosome biogenesis</keyword>
<gene>
    <name evidence="3" type="primary">rimP</name>
    <name evidence="7" type="ORF">DQ384_03070</name>
</gene>
<dbReference type="HAMAP" id="MF_01077">
    <property type="entry name" value="RimP"/>
    <property type="match status" value="1"/>
</dbReference>
<dbReference type="Proteomes" id="UP000253094">
    <property type="component" value="Unassembled WGS sequence"/>
</dbReference>
<dbReference type="InterPro" id="IPR035956">
    <property type="entry name" value="RimP_N_sf"/>
</dbReference>
<dbReference type="GO" id="GO:0006412">
    <property type="term" value="P:translation"/>
    <property type="evidence" value="ECO:0007669"/>
    <property type="project" value="TreeGrafter"/>
</dbReference>
<evidence type="ECO:0000259" key="5">
    <source>
        <dbReference type="Pfam" id="PF02576"/>
    </source>
</evidence>
<dbReference type="SUPFAM" id="SSF75420">
    <property type="entry name" value="YhbC-like, N-terminal domain"/>
    <property type="match status" value="1"/>
</dbReference>
<comment type="function">
    <text evidence="3">Required for maturation of 30S ribosomal subunits.</text>
</comment>
<evidence type="ECO:0000256" key="2">
    <source>
        <dbReference type="ARBA" id="ARBA00022517"/>
    </source>
</evidence>
<dbReference type="Pfam" id="PF02576">
    <property type="entry name" value="RimP_N"/>
    <property type="match status" value="1"/>
</dbReference>
<dbReference type="GO" id="GO:0005829">
    <property type="term" value="C:cytosol"/>
    <property type="evidence" value="ECO:0007669"/>
    <property type="project" value="TreeGrafter"/>
</dbReference>
<dbReference type="Pfam" id="PF17384">
    <property type="entry name" value="DUF150_C"/>
    <property type="match status" value="1"/>
</dbReference>
<comment type="caution">
    <text evidence="7">The sequence shown here is derived from an EMBL/GenBank/DDBJ whole genome shotgun (WGS) entry which is preliminary data.</text>
</comment>
<dbReference type="GO" id="GO:0000028">
    <property type="term" value="P:ribosomal small subunit assembly"/>
    <property type="evidence" value="ECO:0007669"/>
    <property type="project" value="TreeGrafter"/>
</dbReference>
<feature type="compositionally biased region" description="Acidic residues" evidence="4">
    <location>
        <begin position="156"/>
        <end position="192"/>
    </location>
</feature>
<dbReference type="OrthoDB" id="9805006at2"/>
<evidence type="ECO:0000256" key="3">
    <source>
        <dbReference type="HAMAP-Rule" id="MF_01077"/>
    </source>
</evidence>
<dbReference type="Gene3D" id="3.30.300.70">
    <property type="entry name" value="RimP-like superfamily, N-terminal"/>
    <property type="match status" value="1"/>
</dbReference>
<evidence type="ECO:0000256" key="4">
    <source>
        <dbReference type="SAM" id="MobiDB-lite"/>
    </source>
</evidence>
<name>A0A367FRG5_9ACTN</name>
<reference evidence="7 8" key="1">
    <citation type="submission" date="2018-06" db="EMBL/GenBank/DDBJ databases">
        <title>Sphaerisporangium craniellae sp. nov., isolated from a marine sponge in the South China Sea.</title>
        <authorList>
            <person name="Li L."/>
        </authorList>
    </citation>
    <scope>NUCLEOTIDE SEQUENCE [LARGE SCALE GENOMIC DNA]</scope>
    <source>
        <strain evidence="7 8">CCTCC AA 208026</strain>
    </source>
</reference>
<dbReference type="AlphaFoldDB" id="A0A367FRG5"/>
<protein>
    <recommendedName>
        <fullName evidence="3">Ribosome maturation factor RimP</fullName>
    </recommendedName>
</protein>
<dbReference type="PANTHER" id="PTHR33867">
    <property type="entry name" value="RIBOSOME MATURATION FACTOR RIMP"/>
    <property type="match status" value="1"/>
</dbReference>
<proteinExistence type="inferred from homology"/>
<evidence type="ECO:0000313" key="8">
    <source>
        <dbReference type="Proteomes" id="UP000253094"/>
    </source>
</evidence>
<dbReference type="InterPro" id="IPR028998">
    <property type="entry name" value="RimP_C"/>
</dbReference>